<sequence length="323" mass="34432">MAASCDTPSLQILTELARDGLLSLRVNCLLLFAGTGGESAQSVREGLESALPALAEDVDPLRLRIAGVKVFADGIPRSGTAWFHDEYQLPCGHGHGALVLEGTSDEDRVDQFRAILAHIDAAGLQAGVHATGDAATEAFIEAVESLPDPRGAKNNRHYVIHGAFADNSVLQRMARAGIGYSTNPSIRSEAGALMQRLLGQQRFEAQQPLATAAERGVGVSLASDSPVTSPDWRQSVIAAVTRNTSAGPGDGEPERLTQAQALAMMTQTPAWQDHAEQDKGWIREGYLADLCILRDPLSARVEELLNNPTSYTIVGGNVVYERG</sequence>
<dbReference type="PANTHER" id="PTHR22642">
    <property type="entry name" value="IMIDAZOLONEPROPIONASE"/>
    <property type="match status" value="1"/>
</dbReference>
<evidence type="ECO:0000313" key="2">
    <source>
        <dbReference type="EMBL" id="QCY48162.1"/>
    </source>
</evidence>
<accession>A0A5B7WW92</accession>
<dbReference type="SUPFAM" id="SSF51338">
    <property type="entry name" value="Composite domain of metallo-dependent hydrolases"/>
    <property type="match status" value="1"/>
</dbReference>
<protein>
    <recommendedName>
        <fullName evidence="1">Amidohydrolase 3 domain-containing protein</fullName>
    </recommendedName>
</protein>
<feature type="domain" description="Amidohydrolase 3" evidence="1">
    <location>
        <begin position="10"/>
        <end position="320"/>
    </location>
</feature>
<dbReference type="Proteomes" id="UP000307000">
    <property type="component" value="Chromosome"/>
</dbReference>
<dbReference type="GO" id="GO:0016810">
    <property type="term" value="F:hydrolase activity, acting on carbon-nitrogen (but not peptide) bonds"/>
    <property type="evidence" value="ECO:0007669"/>
    <property type="project" value="InterPro"/>
</dbReference>
<dbReference type="AlphaFoldDB" id="A0A5B7WW92"/>
<dbReference type="InterPro" id="IPR032466">
    <property type="entry name" value="Metal_Hydrolase"/>
</dbReference>
<dbReference type="PANTHER" id="PTHR22642:SF2">
    <property type="entry name" value="PROTEIN LONG AFTER FAR-RED 3"/>
    <property type="match status" value="1"/>
</dbReference>
<evidence type="ECO:0000259" key="1">
    <source>
        <dbReference type="Pfam" id="PF07969"/>
    </source>
</evidence>
<dbReference type="InterPro" id="IPR011059">
    <property type="entry name" value="Metal-dep_hydrolase_composite"/>
</dbReference>
<reference evidence="2 3" key="1">
    <citation type="submission" date="2018-12" db="EMBL/GenBank/DDBJ databases">
        <title>Complete Genome Sequence of Glutamicibacter creatinolyticus strain LGCM259,isolated from an abscess of a 12-year-old mare in Italy.</title>
        <authorList>
            <person name="Santos R.G."/>
            <person name="Silva A.L."/>
            <person name="Seyffert N."/>
            <person name="Castro T.L.P."/>
            <person name="Attili A.R."/>
            <person name="Rifici C."/>
            <person name="Mazzullo G."/>
            <person name="Brenig B."/>
            <person name="Venanzi F."/>
            <person name="Azevedo V."/>
        </authorList>
    </citation>
    <scope>NUCLEOTIDE SEQUENCE [LARGE SCALE GENOMIC DNA]</scope>
    <source>
        <strain evidence="2 3">LGCM 259</strain>
    </source>
</reference>
<dbReference type="InterPro" id="IPR013108">
    <property type="entry name" value="Amidohydro_3"/>
</dbReference>
<name>A0A5B7WW92_9MICC</name>
<dbReference type="EMBL" id="CP034412">
    <property type="protein sequence ID" value="QCY48162.1"/>
    <property type="molecule type" value="Genomic_DNA"/>
</dbReference>
<proteinExistence type="predicted"/>
<gene>
    <name evidence="2" type="ORF">GcLGCM259_2455</name>
</gene>
<dbReference type="Pfam" id="PF07969">
    <property type="entry name" value="Amidohydro_3"/>
    <property type="match status" value="1"/>
</dbReference>
<keyword evidence="3" id="KW-1185">Reference proteome</keyword>
<evidence type="ECO:0000313" key="3">
    <source>
        <dbReference type="Proteomes" id="UP000307000"/>
    </source>
</evidence>
<organism evidence="2 3">
    <name type="scientific">Glutamicibacter creatinolyticus</name>
    <dbReference type="NCBI Taxonomy" id="162496"/>
    <lineage>
        <taxon>Bacteria</taxon>
        <taxon>Bacillati</taxon>
        <taxon>Actinomycetota</taxon>
        <taxon>Actinomycetes</taxon>
        <taxon>Micrococcales</taxon>
        <taxon>Micrococcaceae</taxon>
        <taxon>Glutamicibacter</taxon>
    </lineage>
</organism>
<dbReference type="Gene3D" id="3.20.20.140">
    <property type="entry name" value="Metal-dependent hydrolases"/>
    <property type="match status" value="1"/>
</dbReference>
<dbReference type="SUPFAM" id="SSF51556">
    <property type="entry name" value="Metallo-dependent hydrolases"/>
    <property type="match status" value="1"/>
</dbReference>
<dbReference type="KEGG" id="gcr:GcLGCM259_2455"/>